<proteinExistence type="predicted"/>
<name>A0A0B4EJH0_9FUSO</name>
<comment type="caution">
    <text evidence="1">The sequence shown here is derived from an EMBL/GenBank/DDBJ whole genome shotgun (WGS) entry which is preliminary data.</text>
</comment>
<evidence type="ECO:0000313" key="1">
    <source>
        <dbReference type="EMBL" id="KID49576.1"/>
    </source>
</evidence>
<sequence>MTAKKNILLQSALGSVFSISEQLSLETQTVETGKK</sequence>
<gene>
    <name evidence="1" type="ORF">C095_05355</name>
</gene>
<organism evidence="1 2">
    <name type="scientific">Fusobacterium necrophorum subsp. funduliforme B35</name>
    <dbReference type="NCBI Taxonomy" id="1226633"/>
    <lineage>
        <taxon>Bacteria</taxon>
        <taxon>Fusobacteriati</taxon>
        <taxon>Fusobacteriota</taxon>
        <taxon>Fusobacteriia</taxon>
        <taxon>Fusobacteriales</taxon>
        <taxon>Fusobacteriaceae</taxon>
        <taxon>Fusobacterium</taxon>
    </lineage>
</organism>
<reference evidence="1 2" key="1">
    <citation type="submission" date="2013-08" db="EMBL/GenBank/DDBJ databases">
        <title>An opportunistic ruminal bacterium that causes liver abscesses in cattle.</title>
        <authorList>
            <person name="Benahmed F.H."/>
            <person name="Rasmussen M."/>
            <person name="Harbottle H."/>
            <person name="Soppet D."/>
            <person name="Nagaraja T.G."/>
            <person name="Davidson M."/>
        </authorList>
    </citation>
    <scope>NUCLEOTIDE SEQUENCE [LARGE SCALE GENOMIC DNA]</scope>
    <source>
        <strain evidence="1 2">B35</strain>
    </source>
</reference>
<evidence type="ECO:0000313" key="2">
    <source>
        <dbReference type="Proteomes" id="UP000031184"/>
    </source>
</evidence>
<accession>A0A0B4EJH0</accession>
<protein>
    <submittedName>
        <fullName evidence="1">Uncharacterized protein</fullName>
    </submittedName>
</protein>
<dbReference type="PATRIC" id="fig|1226633.4.peg.1083"/>
<dbReference type="EMBL" id="AUZI01000012">
    <property type="protein sequence ID" value="KID49576.1"/>
    <property type="molecule type" value="Genomic_DNA"/>
</dbReference>
<dbReference type="Proteomes" id="UP000031184">
    <property type="component" value="Unassembled WGS sequence"/>
</dbReference>
<dbReference type="AlphaFoldDB" id="A0A0B4EJH0"/>